<dbReference type="PANTHER" id="PTHR13847">
    <property type="entry name" value="SARCOSINE DEHYDROGENASE-RELATED"/>
    <property type="match status" value="1"/>
</dbReference>
<dbReference type="OrthoDB" id="311718at2"/>
<proteinExistence type="predicted"/>
<protein>
    <submittedName>
        <fullName evidence="3">Glycine/D-amino acid oxidase, deaminating</fullName>
    </submittedName>
</protein>
<dbReference type="InterPro" id="IPR036188">
    <property type="entry name" value="FAD/NAD-bd_sf"/>
</dbReference>
<accession>A0A1S6HJQ5</accession>
<dbReference type="EMBL" id="CP014782">
    <property type="protein sequence ID" value="AQS35724.1"/>
    <property type="molecule type" value="Genomic_DNA"/>
</dbReference>
<dbReference type="Gene3D" id="3.50.50.60">
    <property type="entry name" value="FAD/NAD(P)-binding domain"/>
    <property type="match status" value="1"/>
</dbReference>
<evidence type="ECO:0000256" key="1">
    <source>
        <dbReference type="ARBA" id="ARBA00023002"/>
    </source>
</evidence>
<feature type="domain" description="FAD dependent oxidoreductase" evidence="2">
    <location>
        <begin position="30"/>
        <end position="384"/>
    </location>
</feature>
<dbReference type="PANTHER" id="PTHR13847:SF249">
    <property type="entry name" value="OXIDOREDUCTASE-RELATED"/>
    <property type="match status" value="1"/>
</dbReference>
<sequence>MSEQRCDSYYNATINEETNYPRLEEDIRVDVVIIGGGFTGVATAVELAERGIKVAILEANKIGWGATGRNGGQVTGSLSGDAAMTKQLRNTIGTEAEDYVWNLRWRGHEIIKRRVAKYNIDCDLKFGHLHTAYKPAHMTEMEKTFEEALSRGMGDELRLLSKQNIPEYLESPLYHGGLLNRRNMHLHSVNLCIGEARAALSQGALIFEHSKVIDICDGDLPVVKTEHGSITANSVLLAGNAYHKLARNKLSGMLFPASLGNCATVKLTADVAKAINPHDVAVYDSRFVLDYYRMTADNRLMFGGGTNYSGRDSKNLAAELRPAIERTFPRLKGVDIEFEWTGMAGIVVNRIPLLGKVSPNVFYCQGYSGHGVATSHIMGEIMSEAIIGQLTEFDLFAGMKHVRIPMNEWLGNQAMALGMTYYRMMEHFR</sequence>
<reference evidence="3 4" key="1">
    <citation type="submission" date="2016-03" db="EMBL/GenBank/DDBJ databases">
        <title>Complete genome sequence of Shewanella psychrophila WP2, a deep sea bacterium isolated from west Pacific sediment.</title>
        <authorList>
            <person name="Xu G."/>
            <person name="Jian H."/>
        </authorList>
    </citation>
    <scope>NUCLEOTIDE SEQUENCE [LARGE SCALE GENOMIC DNA]</scope>
    <source>
        <strain evidence="3 4">WP2</strain>
    </source>
</reference>
<organism evidence="3 4">
    <name type="scientific">Shewanella psychrophila</name>
    <dbReference type="NCBI Taxonomy" id="225848"/>
    <lineage>
        <taxon>Bacteria</taxon>
        <taxon>Pseudomonadati</taxon>
        <taxon>Pseudomonadota</taxon>
        <taxon>Gammaproteobacteria</taxon>
        <taxon>Alteromonadales</taxon>
        <taxon>Shewanellaceae</taxon>
        <taxon>Shewanella</taxon>
    </lineage>
</organism>
<dbReference type="KEGG" id="spsw:Sps_00526"/>
<evidence type="ECO:0000259" key="2">
    <source>
        <dbReference type="Pfam" id="PF01266"/>
    </source>
</evidence>
<evidence type="ECO:0000313" key="3">
    <source>
        <dbReference type="EMBL" id="AQS35724.1"/>
    </source>
</evidence>
<dbReference type="SUPFAM" id="SSF51905">
    <property type="entry name" value="FAD/NAD(P)-binding domain"/>
    <property type="match status" value="1"/>
</dbReference>
<dbReference type="Gene3D" id="3.30.9.10">
    <property type="entry name" value="D-Amino Acid Oxidase, subunit A, domain 2"/>
    <property type="match status" value="1"/>
</dbReference>
<name>A0A1S6HJQ5_9GAMM</name>
<dbReference type="GO" id="GO:0016491">
    <property type="term" value="F:oxidoreductase activity"/>
    <property type="evidence" value="ECO:0007669"/>
    <property type="project" value="UniProtKB-KW"/>
</dbReference>
<dbReference type="Pfam" id="PF01266">
    <property type="entry name" value="DAO"/>
    <property type="match status" value="1"/>
</dbReference>
<evidence type="ECO:0000313" key="4">
    <source>
        <dbReference type="Proteomes" id="UP000189545"/>
    </source>
</evidence>
<gene>
    <name evidence="3" type="ORF">Sps_00526</name>
</gene>
<dbReference type="InterPro" id="IPR006076">
    <property type="entry name" value="FAD-dep_OxRdtase"/>
</dbReference>
<dbReference type="PRINTS" id="PR00420">
    <property type="entry name" value="RNGMNOXGNASE"/>
</dbReference>
<keyword evidence="4" id="KW-1185">Reference proteome</keyword>
<dbReference type="RefSeq" id="WP_077751043.1">
    <property type="nucleotide sequence ID" value="NZ_CP014782.1"/>
</dbReference>
<keyword evidence="1" id="KW-0560">Oxidoreductase</keyword>
<dbReference type="Proteomes" id="UP000189545">
    <property type="component" value="Chromosome"/>
</dbReference>
<dbReference type="STRING" id="225848.Sps_00526"/>
<dbReference type="GO" id="GO:0005737">
    <property type="term" value="C:cytoplasm"/>
    <property type="evidence" value="ECO:0007669"/>
    <property type="project" value="TreeGrafter"/>
</dbReference>
<dbReference type="AlphaFoldDB" id="A0A1S6HJQ5"/>